<dbReference type="Pfam" id="PF00096">
    <property type="entry name" value="zf-C2H2"/>
    <property type="match status" value="5"/>
</dbReference>
<sequence length="936" mass="107803">MESENEIINDFDSTTQTSVNTMSARVSVVTLNSDRKQGDFSCVCVKMETDEWYTDNTAADLYSGCAKSEQVLWEERQPDCNKQDAFNVVHEQRGCLQMDQDYTKQDGLTSECVKSEQMEYEILPQDVTRQACVDSVCVNKNTISNSNAYTAQDEQFLNPNTDQSYITTNDPNYVCGIAKQYVNTDTDNENRTENDPNALCDHSNAIENQAQLAYLNSVFPKREEIELSNVDQYCTRPTVGGERIQKERYSNLDVHRHSNSEKDDSEILLERDKRKRESCHATLAEPNRFLCEDSSSGVVQPMSPSSRDSEVNAVTRTVLSLKPAKIKLNEKGDRVKKVKRMKKAKTLKKDKTEYSHQERNLTSCMNLEPRDNDHFLYCGECNSEFEGDCPVHGPYNYIQDKEVPEVDPLKADHTVPDCLVIKTSKIAGAGLGVFSKEGLESRVMFGPYGGNIFAENQKSGYCWQVKEGKASHFVDAQNKATSNWMRYVNCAMTEADKNLVAFQYKGGIYYCTLKQFSPGEELLVWYGDEFAKELGLIRDKIVCSYSSKNSGHVNKHKRIHTGLRQYTCEVCGYLFKRSDHLKTHMSIHTGERPYKCEECDYDCKHSHHLKIHMRIHTGERPYKCEECDYACKQSSYLKIHMRLHTGERQYKCGECGYECKRSDDLKRHMKIHTGERQFKCGECGYECKRSYHLKAHMRIHTEERQYKCGECGYECKHSHHLKIHMRIHTGERLYKCEECDYACKQSSSLKLHMRIHTGERQYKCGECGYECKHSGNLKIHMRIHTGERPYKCEECDYACKQSSSLKIHMRIHTGERQYKCGECGYECKRSGDLKRHMRIHTGESPYTCKMCDYACKESGSLKRHMRIHTGESPYTCKMCDYACKASDSLKKHMRIHTGESPYTCKMCDYACKASGSLKKHMRIHTGEKLYKSVLGV</sequence>
<feature type="domain" description="C2H2-type" evidence="15">
    <location>
        <begin position="790"/>
        <end position="817"/>
    </location>
</feature>
<gene>
    <name evidence="17" type="ORF">DPMN_134124</name>
</gene>
<feature type="domain" description="SET" evidence="16">
    <location>
        <begin position="417"/>
        <end position="527"/>
    </location>
</feature>
<keyword evidence="12" id="KW-0804">Transcription</keyword>
<dbReference type="GO" id="GO:0032259">
    <property type="term" value="P:methylation"/>
    <property type="evidence" value="ECO:0007669"/>
    <property type="project" value="UniProtKB-KW"/>
</dbReference>
<name>A0A9D4FZJ7_DREPO</name>
<evidence type="ECO:0000259" key="16">
    <source>
        <dbReference type="PROSITE" id="PS50280"/>
    </source>
</evidence>
<evidence type="ECO:0000259" key="15">
    <source>
        <dbReference type="PROSITE" id="PS50157"/>
    </source>
</evidence>
<evidence type="ECO:0000256" key="6">
    <source>
        <dbReference type="ARBA" id="ARBA00022723"/>
    </source>
</evidence>
<evidence type="ECO:0000256" key="2">
    <source>
        <dbReference type="ARBA" id="ARBA00006991"/>
    </source>
</evidence>
<feature type="domain" description="C2H2-type" evidence="15">
    <location>
        <begin position="678"/>
        <end position="705"/>
    </location>
</feature>
<dbReference type="SUPFAM" id="SSF57667">
    <property type="entry name" value="beta-beta-alpha zinc fingers"/>
    <property type="match status" value="7"/>
</dbReference>
<keyword evidence="3" id="KW-0489">Methyltransferase</keyword>
<dbReference type="GO" id="GO:0000978">
    <property type="term" value="F:RNA polymerase II cis-regulatory region sequence-specific DNA binding"/>
    <property type="evidence" value="ECO:0007669"/>
    <property type="project" value="TreeGrafter"/>
</dbReference>
<organism evidence="17 18">
    <name type="scientific">Dreissena polymorpha</name>
    <name type="common">Zebra mussel</name>
    <name type="synonym">Mytilus polymorpha</name>
    <dbReference type="NCBI Taxonomy" id="45954"/>
    <lineage>
        <taxon>Eukaryota</taxon>
        <taxon>Metazoa</taxon>
        <taxon>Spiralia</taxon>
        <taxon>Lophotrochozoa</taxon>
        <taxon>Mollusca</taxon>
        <taxon>Bivalvia</taxon>
        <taxon>Autobranchia</taxon>
        <taxon>Heteroconchia</taxon>
        <taxon>Euheterodonta</taxon>
        <taxon>Imparidentia</taxon>
        <taxon>Neoheterodontei</taxon>
        <taxon>Myida</taxon>
        <taxon>Dreissenoidea</taxon>
        <taxon>Dreissenidae</taxon>
        <taxon>Dreissena</taxon>
    </lineage>
</organism>
<feature type="domain" description="C2H2-type" evidence="15">
    <location>
        <begin position="650"/>
        <end position="677"/>
    </location>
</feature>
<feature type="domain" description="C2H2-type" evidence="15">
    <location>
        <begin position="566"/>
        <end position="593"/>
    </location>
</feature>
<accession>A0A9D4FZJ7</accession>
<dbReference type="InterPro" id="IPR044417">
    <property type="entry name" value="PRDM7_9_PR-SET"/>
</dbReference>
<dbReference type="CDD" id="cd19193">
    <property type="entry name" value="PR-SET_PRDM7_9"/>
    <property type="match status" value="1"/>
</dbReference>
<evidence type="ECO:0000256" key="10">
    <source>
        <dbReference type="ARBA" id="ARBA00023015"/>
    </source>
</evidence>
<dbReference type="FunFam" id="3.30.160.60:FF:002343">
    <property type="entry name" value="Zinc finger protein 33A"/>
    <property type="match status" value="1"/>
</dbReference>
<dbReference type="InterPro" id="IPR001214">
    <property type="entry name" value="SET_dom"/>
</dbReference>
<evidence type="ECO:0000313" key="18">
    <source>
        <dbReference type="Proteomes" id="UP000828390"/>
    </source>
</evidence>
<keyword evidence="7" id="KW-0677">Repeat</keyword>
<dbReference type="EMBL" id="JAIWYP010000006">
    <property type="protein sequence ID" value="KAH3805815.1"/>
    <property type="molecule type" value="Genomic_DNA"/>
</dbReference>
<dbReference type="PROSITE" id="PS50280">
    <property type="entry name" value="SET"/>
    <property type="match status" value="1"/>
</dbReference>
<keyword evidence="4" id="KW-0808">Transferase</keyword>
<comment type="caution">
    <text evidence="17">The sequence shown here is derived from an EMBL/GenBank/DDBJ whole genome shotgun (WGS) entry which is preliminary data.</text>
</comment>
<evidence type="ECO:0000256" key="12">
    <source>
        <dbReference type="ARBA" id="ARBA00023163"/>
    </source>
</evidence>
<evidence type="ECO:0000256" key="8">
    <source>
        <dbReference type="ARBA" id="ARBA00022771"/>
    </source>
</evidence>
<dbReference type="FunFam" id="3.30.160.60:FF:000417">
    <property type="entry name" value="Zinc finger protein"/>
    <property type="match status" value="1"/>
</dbReference>
<dbReference type="InterPro" id="IPR013087">
    <property type="entry name" value="Znf_C2H2_type"/>
</dbReference>
<dbReference type="GO" id="GO:0042054">
    <property type="term" value="F:histone methyltransferase activity"/>
    <property type="evidence" value="ECO:0007669"/>
    <property type="project" value="InterPro"/>
</dbReference>
<proteinExistence type="inferred from homology"/>
<reference evidence="17" key="2">
    <citation type="submission" date="2020-11" db="EMBL/GenBank/DDBJ databases">
        <authorList>
            <person name="McCartney M.A."/>
            <person name="Auch B."/>
            <person name="Kono T."/>
            <person name="Mallez S."/>
            <person name="Becker A."/>
            <person name="Gohl D.M."/>
            <person name="Silverstein K.A.T."/>
            <person name="Koren S."/>
            <person name="Bechman K.B."/>
            <person name="Herman A."/>
            <person name="Abrahante J.E."/>
            <person name="Garbe J."/>
        </authorList>
    </citation>
    <scope>NUCLEOTIDE SEQUENCE</scope>
    <source>
        <strain evidence="17">Duluth1</strain>
        <tissue evidence="17">Whole animal</tissue>
    </source>
</reference>
<dbReference type="GO" id="GO:0008270">
    <property type="term" value="F:zinc ion binding"/>
    <property type="evidence" value="ECO:0007669"/>
    <property type="project" value="UniProtKB-KW"/>
</dbReference>
<dbReference type="Pfam" id="PF21549">
    <property type="entry name" value="PRDM2_PR"/>
    <property type="match status" value="1"/>
</dbReference>
<keyword evidence="8 14" id="KW-0863">Zinc-finger</keyword>
<feature type="domain" description="C2H2-type" evidence="15">
    <location>
        <begin position="762"/>
        <end position="789"/>
    </location>
</feature>
<evidence type="ECO:0000313" key="17">
    <source>
        <dbReference type="EMBL" id="KAH3805815.1"/>
    </source>
</evidence>
<feature type="domain" description="C2H2-type" evidence="15">
    <location>
        <begin position="594"/>
        <end position="621"/>
    </location>
</feature>
<feature type="domain" description="C2H2-type" evidence="15">
    <location>
        <begin position="734"/>
        <end position="761"/>
    </location>
</feature>
<dbReference type="Proteomes" id="UP000828390">
    <property type="component" value="Unassembled WGS sequence"/>
</dbReference>
<keyword evidence="9" id="KW-0862">Zinc</keyword>
<feature type="domain" description="C2H2-type" evidence="15">
    <location>
        <begin position="874"/>
        <end position="901"/>
    </location>
</feature>
<dbReference type="FunFam" id="3.30.160.60:FF:001370">
    <property type="entry name" value="Zinc finger protein"/>
    <property type="match status" value="1"/>
</dbReference>
<dbReference type="InterPro" id="IPR046341">
    <property type="entry name" value="SET_dom_sf"/>
</dbReference>
<dbReference type="InterPro" id="IPR056438">
    <property type="entry name" value="Znf-C2H2_CTCF"/>
</dbReference>
<dbReference type="PROSITE" id="PS00028">
    <property type="entry name" value="ZINC_FINGER_C2H2_1"/>
    <property type="match status" value="13"/>
</dbReference>
<evidence type="ECO:0000256" key="14">
    <source>
        <dbReference type="PROSITE-ProRule" id="PRU00042"/>
    </source>
</evidence>
<feature type="domain" description="C2H2-type" evidence="15">
    <location>
        <begin position="818"/>
        <end position="845"/>
    </location>
</feature>
<dbReference type="FunFam" id="3.30.160.60:FF:002319">
    <property type="entry name" value="Uncharacterized protein"/>
    <property type="match status" value="1"/>
</dbReference>
<dbReference type="FunFam" id="3.30.160.60:FF:002452">
    <property type="entry name" value="zinc finger protein 142 isoform X4"/>
    <property type="match status" value="3"/>
</dbReference>
<reference evidence="17" key="1">
    <citation type="journal article" date="2019" name="bioRxiv">
        <title>The Genome of the Zebra Mussel, Dreissena polymorpha: A Resource for Invasive Species Research.</title>
        <authorList>
            <person name="McCartney M.A."/>
            <person name="Auch B."/>
            <person name="Kono T."/>
            <person name="Mallez S."/>
            <person name="Zhang Y."/>
            <person name="Obille A."/>
            <person name="Becker A."/>
            <person name="Abrahante J.E."/>
            <person name="Garbe J."/>
            <person name="Badalamenti J.P."/>
            <person name="Herman A."/>
            <person name="Mangelson H."/>
            <person name="Liachko I."/>
            <person name="Sullivan S."/>
            <person name="Sone E.D."/>
            <person name="Koren S."/>
            <person name="Silverstein K.A.T."/>
            <person name="Beckman K.B."/>
            <person name="Gohl D.M."/>
        </authorList>
    </citation>
    <scope>NUCLEOTIDE SEQUENCE</scope>
    <source>
        <strain evidence="17">Duluth1</strain>
        <tissue evidence="17">Whole animal</tissue>
    </source>
</reference>
<dbReference type="SUPFAM" id="SSF82199">
    <property type="entry name" value="SET domain"/>
    <property type="match status" value="1"/>
</dbReference>
<feature type="domain" description="C2H2-type" evidence="15">
    <location>
        <begin position="706"/>
        <end position="733"/>
    </location>
</feature>
<dbReference type="Pfam" id="PF13909">
    <property type="entry name" value="zf-H2C2_5"/>
    <property type="match status" value="1"/>
</dbReference>
<feature type="domain" description="C2H2-type" evidence="15">
    <location>
        <begin position="902"/>
        <end position="929"/>
    </location>
</feature>
<keyword evidence="6" id="KW-0479">Metal-binding</keyword>
<evidence type="ECO:0000256" key="4">
    <source>
        <dbReference type="ARBA" id="ARBA00022679"/>
    </source>
</evidence>
<evidence type="ECO:0000256" key="11">
    <source>
        <dbReference type="ARBA" id="ARBA00023125"/>
    </source>
</evidence>
<evidence type="ECO:0000256" key="13">
    <source>
        <dbReference type="ARBA" id="ARBA00023242"/>
    </source>
</evidence>
<dbReference type="FunFam" id="3.30.160.60:FF:000670">
    <property type="entry name" value="zinc finger protein 22"/>
    <property type="match status" value="1"/>
</dbReference>
<protein>
    <submittedName>
        <fullName evidence="17">Uncharacterized protein</fullName>
    </submittedName>
</protein>
<dbReference type="FunFam" id="3.30.160.60:FF:000446">
    <property type="entry name" value="Zinc finger protein"/>
    <property type="match status" value="2"/>
</dbReference>
<dbReference type="AlphaFoldDB" id="A0A9D4FZJ7"/>
<evidence type="ECO:0000256" key="9">
    <source>
        <dbReference type="ARBA" id="ARBA00022833"/>
    </source>
</evidence>
<dbReference type="PANTHER" id="PTHR23235:SF142">
    <property type="entry name" value="ZINC FINGER PROTEIN 384"/>
    <property type="match status" value="1"/>
</dbReference>
<keyword evidence="11" id="KW-0238">DNA-binding</keyword>
<evidence type="ECO:0000256" key="5">
    <source>
        <dbReference type="ARBA" id="ARBA00022691"/>
    </source>
</evidence>
<dbReference type="OrthoDB" id="9439254at2759"/>
<feature type="domain" description="C2H2-type" evidence="15">
    <location>
        <begin position="846"/>
        <end position="873"/>
    </location>
</feature>
<evidence type="ECO:0000256" key="3">
    <source>
        <dbReference type="ARBA" id="ARBA00022603"/>
    </source>
</evidence>
<dbReference type="FunFam" id="3.30.160.60:FF:000072">
    <property type="entry name" value="zinc finger protein 143 isoform X1"/>
    <property type="match status" value="3"/>
</dbReference>
<dbReference type="Pfam" id="PF23611">
    <property type="entry name" value="zf-C2H2_16"/>
    <property type="match status" value="6"/>
</dbReference>
<keyword evidence="10" id="KW-0805">Transcription regulation</keyword>
<comment type="subcellular location">
    <subcellularLocation>
        <location evidence="1">Nucleus</location>
    </subcellularLocation>
</comment>
<evidence type="ECO:0000256" key="1">
    <source>
        <dbReference type="ARBA" id="ARBA00004123"/>
    </source>
</evidence>
<keyword evidence="5" id="KW-0949">S-adenosyl-L-methionine</keyword>
<dbReference type="GO" id="GO:0000981">
    <property type="term" value="F:DNA-binding transcription factor activity, RNA polymerase II-specific"/>
    <property type="evidence" value="ECO:0007669"/>
    <property type="project" value="TreeGrafter"/>
</dbReference>
<keyword evidence="13" id="KW-0539">Nucleus</keyword>
<dbReference type="Gene3D" id="3.30.160.60">
    <property type="entry name" value="Classic Zinc Finger"/>
    <property type="match status" value="13"/>
</dbReference>
<dbReference type="SMART" id="SM00355">
    <property type="entry name" value="ZnF_C2H2"/>
    <property type="match status" value="14"/>
</dbReference>
<dbReference type="InterPro" id="IPR036236">
    <property type="entry name" value="Znf_C2H2_sf"/>
</dbReference>
<dbReference type="SMART" id="SM00317">
    <property type="entry name" value="SET"/>
    <property type="match status" value="1"/>
</dbReference>
<dbReference type="Gene3D" id="2.170.270.10">
    <property type="entry name" value="SET domain"/>
    <property type="match status" value="1"/>
</dbReference>
<evidence type="ECO:0000256" key="7">
    <source>
        <dbReference type="ARBA" id="ARBA00022737"/>
    </source>
</evidence>
<dbReference type="PANTHER" id="PTHR23235">
    <property type="entry name" value="KRUEPPEL-LIKE TRANSCRIPTION FACTOR"/>
    <property type="match status" value="1"/>
</dbReference>
<dbReference type="GO" id="GO:0005634">
    <property type="term" value="C:nucleus"/>
    <property type="evidence" value="ECO:0007669"/>
    <property type="project" value="UniProtKB-SubCell"/>
</dbReference>
<keyword evidence="18" id="KW-1185">Reference proteome</keyword>
<feature type="domain" description="C2H2-type" evidence="15">
    <location>
        <begin position="622"/>
        <end position="649"/>
    </location>
</feature>
<dbReference type="PROSITE" id="PS50157">
    <property type="entry name" value="ZINC_FINGER_C2H2_2"/>
    <property type="match status" value="13"/>
</dbReference>
<comment type="similarity">
    <text evidence="2">Belongs to the krueppel C2H2-type zinc-finger protein family.</text>
</comment>